<keyword evidence="3" id="KW-1185">Reference proteome</keyword>
<keyword evidence="1" id="KW-0812">Transmembrane</keyword>
<dbReference type="InterPro" id="IPR007060">
    <property type="entry name" value="FtsL/DivIC"/>
</dbReference>
<evidence type="ECO:0000256" key="1">
    <source>
        <dbReference type="SAM" id="Phobius"/>
    </source>
</evidence>
<dbReference type="InterPro" id="IPR039076">
    <property type="entry name" value="DivIC"/>
</dbReference>
<dbReference type="OrthoDB" id="2151746at2"/>
<evidence type="ECO:0000313" key="3">
    <source>
        <dbReference type="Proteomes" id="UP000294321"/>
    </source>
</evidence>
<dbReference type="GO" id="GO:0051301">
    <property type="term" value="P:cell division"/>
    <property type="evidence" value="ECO:0007669"/>
    <property type="project" value="InterPro"/>
</dbReference>
<dbReference type="EMBL" id="CP034726">
    <property type="protein sequence ID" value="QBP18869.1"/>
    <property type="molecule type" value="Genomic_DNA"/>
</dbReference>
<dbReference type="PANTHER" id="PTHR40027">
    <property type="entry name" value="CELL DIVISION PROTEIN DIVIC"/>
    <property type="match status" value="1"/>
</dbReference>
<dbReference type="KEGG" id="lji:ELX58_07160"/>
<accession>A0A4V1ALV0</accession>
<organism evidence="2 3">
    <name type="scientific">Acetilactobacillus jinshanensis</name>
    <dbReference type="NCBI Taxonomy" id="1720083"/>
    <lineage>
        <taxon>Bacteria</taxon>
        <taxon>Bacillati</taxon>
        <taxon>Bacillota</taxon>
        <taxon>Bacilli</taxon>
        <taxon>Lactobacillales</taxon>
        <taxon>Lactobacillaceae</taxon>
        <taxon>Acetilactobacillus</taxon>
    </lineage>
</organism>
<protein>
    <submittedName>
        <fullName evidence="2">Septum formation initiator family protein</fullName>
    </submittedName>
</protein>
<keyword evidence="1" id="KW-1133">Transmembrane helix</keyword>
<evidence type="ECO:0000313" key="2">
    <source>
        <dbReference type="EMBL" id="QBP18869.1"/>
    </source>
</evidence>
<proteinExistence type="predicted"/>
<dbReference type="AlphaFoldDB" id="A0A4V1ALV0"/>
<reference evidence="3" key="1">
    <citation type="submission" date="2018-12" db="EMBL/GenBank/DDBJ databases">
        <title>A new species of lactobacillus.</title>
        <authorList>
            <person name="Jian Y."/>
            <person name="Xin L."/>
            <person name="Hong Z.J."/>
            <person name="Ming L.Z."/>
            <person name="Hong X.Z."/>
        </authorList>
    </citation>
    <scope>NUCLEOTIDE SEQUENCE [LARGE SCALE GENOMIC DNA]</scope>
    <source>
        <strain evidence="3">HSLZ-75</strain>
    </source>
</reference>
<gene>
    <name evidence="2" type="ORF">ELX58_07160</name>
</gene>
<keyword evidence="1" id="KW-0472">Membrane</keyword>
<feature type="transmembrane region" description="Helical" evidence="1">
    <location>
        <begin position="30"/>
        <end position="48"/>
    </location>
</feature>
<dbReference type="RefSeq" id="WP_133442427.1">
    <property type="nucleotide sequence ID" value="NZ_CP034726.1"/>
</dbReference>
<dbReference type="PANTHER" id="PTHR40027:SF1">
    <property type="entry name" value="CELL DIVISION PROTEIN DIVIC"/>
    <property type="match status" value="1"/>
</dbReference>
<dbReference type="Pfam" id="PF04977">
    <property type="entry name" value="DivIC"/>
    <property type="match status" value="1"/>
</dbReference>
<dbReference type="Proteomes" id="UP000294321">
    <property type="component" value="Chromosome"/>
</dbReference>
<sequence length="122" mass="14737">MWDPDAFERDQQHVKHVRQILRHRHHLREIIIIVIMITVILVLGLQLFHANQQKSQLHQQIVNDRVELSREKSQHRKLKMNVKQLHNKGYLEQLIRQRYFYHKPGETVYSLPGDVARDVTHK</sequence>
<name>A0A4V1ALV0_9LACO</name>